<evidence type="ECO:0000313" key="1">
    <source>
        <dbReference type="EMBL" id="KKL64924.1"/>
    </source>
</evidence>
<reference evidence="1" key="1">
    <citation type="journal article" date="2015" name="Nature">
        <title>Complex archaea that bridge the gap between prokaryotes and eukaryotes.</title>
        <authorList>
            <person name="Spang A."/>
            <person name="Saw J.H."/>
            <person name="Jorgensen S.L."/>
            <person name="Zaremba-Niedzwiedzka K."/>
            <person name="Martijn J."/>
            <person name="Lind A.E."/>
            <person name="van Eijk R."/>
            <person name="Schleper C."/>
            <person name="Guy L."/>
            <person name="Ettema T.J."/>
        </authorList>
    </citation>
    <scope>NUCLEOTIDE SEQUENCE</scope>
</reference>
<comment type="caution">
    <text evidence="1">The sequence shown here is derived from an EMBL/GenBank/DDBJ whole genome shotgun (WGS) entry which is preliminary data.</text>
</comment>
<protein>
    <submittedName>
        <fullName evidence="1">Uncharacterized protein</fullName>
    </submittedName>
</protein>
<organism evidence="1">
    <name type="scientific">marine sediment metagenome</name>
    <dbReference type="NCBI Taxonomy" id="412755"/>
    <lineage>
        <taxon>unclassified sequences</taxon>
        <taxon>metagenomes</taxon>
        <taxon>ecological metagenomes</taxon>
    </lineage>
</organism>
<dbReference type="EMBL" id="LAZR01027693">
    <property type="protein sequence ID" value="KKL64924.1"/>
    <property type="molecule type" value="Genomic_DNA"/>
</dbReference>
<sequence length="20" mass="2325">MEDVVDTGLTLNYLLRNMRA</sequence>
<dbReference type="AlphaFoldDB" id="A0A0F9DT66"/>
<feature type="non-terminal residue" evidence="1">
    <location>
        <position position="20"/>
    </location>
</feature>
<accession>A0A0F9DT66</accession>
<proteinExistence type="predicted"/>
<gene>
    <name evidence="1" type="ORF">LCGC14_2160090</name>
</gene>
<name>A0A0F9DT66_9ZZZZ</name>